<proteinExistence type="predicted"/>
<dbReference type="PANTHER" id="PTHR35370:SF4">
    <property type="entry name" value="TYPE VI SECRETION SYSTEM BASEPLATE SUBUNIT TSSF"/>
    <property type="match status" value="1"/>
</dbReference>
<dbReference type="PANTHER" id="PTHR35370">
    <property type="entry name" value="CYTOPLASMIC PROTEIN-RELATED-RELATED"/>
    <property type="match status" value="1"/>
</dbReference>
<reference evidence="2" key="1">
    <citation type="submission" date="2017-05" db="EMBL/GenBank/DDBJ databases">
        <authorList>
            <person name="Sharma S."/>
            <person name="Sidhu C."/>
            <person name="Pinnaka A.K."/>
        </authorList>
    </citation>
    <scope>NUCLEOTIDE SEQUENCE [LARGE SCALE GENOMIC DNA]</scope>
    <source>
        <strain evidence="2">AK93</strain>
    </source>
</reference>
<dbReference type="EMBL" id="NFZW01000009">
    <property type="protein sequence ID" value="RFA36446.1"/>
    <property type="molecule type" value="Genomic_DNA"/>
</dbReference>
<dbReference type="AlphaFoldDB" id="A0A3E0WWR3"/>
<name>A0A3E0WWR3_9GAMM</name>
<gene>
    <name evidence="1" type="ORF">CAL65_10730</name>
</gene>
<protein>
    <recommendedName>
        <fullName evidence="3">Type VI secretion system baseplate subunit TssF</fullName>
    </recommendedName>
</protein>
<dbReference type="OrthoDB" id="9763676at2"/>
<dbReference type="Pfam" id="PF05947">
    <property type="entry name" value="T6SS_TssF"/>
    <property type="match status" value="1"/>
</dbReference>
<accession>A0A3E0WWR3</accession>
<sequence>MSPRRTGTIAWWRWRSSAPWRTARSPNSRRSSKLEGMPVSTTRACEVTMRDYFEAEMRLLHEAAQEFARAYPEQARMLNLSELRDRDPYIERLLEGTAYLTASIRQRIEASETAISQQLLAQVCPQQLSPYPSTAIMEFRPESHRQADCTIEGGSEVCSVPVGKQGVACRFRTLRDVRVMPLSIERVTAEEANSYTSIRLAFRLDGTAALEDLELDALPLFLHADQPLALALYQGFCHGLQRVRVHVEEAGQTKVIELGGQACMRPMHLEPEEAMLPLVERGQPGFALLHDYFCAREKFLFVALEQLQKIKWPEDCQRFEIELQCGMRLPPEHKLAPRIYGCTAYPQ</sequence>
<comment type="caution">
    <text evidence="1">The sequence shown here is derived from an EMBL/GenBank/DDBJ whole genome shotgun (WGS) entry which is preliminary data.</text>
</comment>
<organism evidence="1 2">
    <name type="scientific">Alkalilimnicola ehrlichii</name>
    <dbReference type="NCBI Taxonomy" id="351052"/>
    <lineage>
        <taxon>Bacteria</taxon>
        <taxon>Pseudomonadati</taxon>
        <taxon>Pseudomonadota</taxon>
        <taxon>Gammaproteobacteria</taxon>
        <taxon>Chromatiales</taxon>
        <taxon>Ectothiorhodospiraceae</taxon>
        <taxon>Alkalilimnicola</taxon>
    </lineage>
</organism>
<evidence type="ECO:0008006" key="3">
    <source>
        <dbReference type="Google" id="ProtNLM"/>
    </source>
</evidence>
<evidence type="ECO:0000313" key="1">
    <source>
        <dbReference type="EMBL" id="RFA36446.1"/>
    </source>
</evidence>
<keyword evidence="2" id="KW-1185">Reference proteome</keyword>
<evidence type="ECO:0000313" key="2">
    <source>
        <dbReference type="Proteomes" id="UP000256763"/>
    </source>
</evidence>
<dbReference type="InterPro" id="IPR010272">
    <property type="entry name" value="T6SS_TssF"/>
</dbReference>
<dbReference type="Proteomes" id="UP000256763">
    <property type="component" value="Unassembled WGS sequence"/>
</dbReference>